<dbReference type="InterPro" id="IPR036565">
    <property type="entry name" value="Mur-like_cat_sf"/>
</dbReference>
<evidence type="ECO:0000256" key="2">
    <source>
        <dbReference type="ARBA" id="ARBA00004752"/>
    </source>
</evidence>
<dbReference type="InterPro" id="IPR018109">
    <property type="entry name" value="Folylpolyglutamate_synth_CS"/>
</dbReference>
<dbReference type="GO" id="GO:0051301">
    <property type="term" value="P:cell division"/>
    <property type="evidence" value="ECO:0007669"/>
    <property type="project" value="UniProtKB-KW"/>
</dbReference>
<keyword evidence="9 10" id="KW-0961">Cell wall biogenesis/degradation</keyword>
<dbReference type="SUPFAM" id="SSF51984">
    <property type="entry name" value="MurCD N-terminal domain"/>
    <property type="match status" value="1"/>
</dbReference>
<dbReference type="AlphaFoldDB" id="A0A938BTQ3"/>
<dbReference type="EC" id="6.3.2.9" evidence="9 10"/>
<evidence type="ECO:0000256" key="3">
    <source>
        <dbReference type="ARBA" id="ARBA00022490"/>
    </source>
</evidence>
<evidence type="ECO:0000256" key="6">
    <source>
        <dbReference type="ARBA" id="ARBA00022741"/>
    </source>
</evidence>
<keyword evidence="4 9" id="KW-0436">Ligase</keyword>
<dbReference type="PANTHER" id="PTHR43692:SF1">
    <property type="entry name" value="UDP-N-ACETYLMURAMOYLALANINE--D-GLUTAMATE LIGASE"/>
    <property type="match status" value="1"/>
</dbReference>
<feature type="binding site" evidence="9">
    <location>
        <begin position="141"/>
        <end position="147"/>
    </location>
    <ligand>
        <name>ATP</name>
        <dbReference type="ChEBI" id="CHEBI:30616"/>
    </ligand>
</feature>
<dbReference type="Proteomes" id="UP000779900">
    <property type="component" value="Unassembled WGS sequence"/>
</dbReference>
<dbReference type="Pfam" id="PF02875">
    <property type="entry name" value="Mur_ligase_C"/>
    <property type="match status" value="1"/>
</dbReference>
<dbReference type="SUPFAM" id="SSF53623">
    <property type="entry name" value="MurD-like peptide ligases, catalytic domain"/>
    <property type="match status" value="1"/>
</dbReference>
<dbReference type="GO" id="GO:0005524">
    <property type="term" value="F:ATP binding"/>
    <property type="evidence" value="ECO:0007669"/>
    <property type="project" value="UniProtKB-UniRule"/>
</dbReference>
<evidence type="ECO:0000256" key="10">
    <source>
        <dbReference type="RuleBase" id="RU003664"/>
    </source>
</evidence>
<dbReference type="InterPro" id="IPR013221">
    <property type="entry name" value="Mur_ligase_cen"/>
</dbReference>
<accession>A0A938BTQ3</accession>
<keyword evidence="7 9" id="KW-0067">ATP-binding</keyword>
<evidence type="ECO:0000256" key="7">
    <source>
        <dbReference type="ARBA" id="ARBA00022840"/>
    </source>
</evidence>
<dbReference type="InterPro" id="IPR005762">
    <property type="entry name" value="MurD"/>
</dbReference>
<proteinExistence type="inferred from homology"/>
<keyword evidence="5 9" id="KW-0132">Cell division</keyword>
<dbReference type="EMBL" id="VGIR01000062">
    <property type="protein sequence ID" value="MBM3332129.1"/>
    <property type="molecule type" value="Genomic_DNA"/>
</dbReference>
<comment type="catalytic activity">
    <reaction evidence="9 10">
        <text>UDP-N-acetyl-alpha-D-muramoyl-L-alanine + D-glutamate + ATP = UDP-N-acetyl-alpha-D-muramoyl-L-alanyl-D-glutamate + ADP + phosphate + H(+)</text>
        <dbReference type="Rhea" id="RHEA:16429"/>
        <dbReference type="ChEBI" id="CHEBI:15378"/>
        <dbReference type="ChEBI" id="CHEBI:29986"/>
        <dbReference type="ChEBI" id="CHEBI:30616"/>
        <dbReference type="ChEBI" id="CHEBI:43474"/>
        <dbReference type="ChEBI" id="CHEBI:83898"/>
        <dbReference type="ChEBI" id="CHEBI:83900"/>
        <dbReference type="ChEBI" id="CHEBI:456216"/>
        <dbReference type="EC" id="6.3.2.9"/>
    </reaction>
</comment>
<dbReference type="GO" id="GO:0071555">
    <property type="term" value="P:cell wall organization"/>
    <property type="evidence" value="ECO:0007669"/>
    <property type="project" value="UniProtKB-KW"/>
</dbReference>
<dbReference type="GO" id="GO:0008360">
    <property type="term" value="P:regulation of cell shape"/>
    <property type="evidence" value="ECO:0007669"/>
    <property type="project" value="UniProtKB-KW"/>
</dbReference>
<evidence type="ECO:0000256" key="5">
    <source>
        <dbReference type="ARBA" id="ARBA00022618"/>
    </source>
</evidence>
<dbReference type="SUPFAM" id="SSF53244">
    <property type="entry name" value="MurD-like peptide ligases, peptide-binding domain"/>
    <property type="match status" value="1"/>
</dbReference>
<dbReference type="Gene3D" id="3.90.190.20">
    <property type="entry name" value="Mur ligase, C-terminal domain"/>
    <property type="match status" value="1"/>
</dbReference>
<comment type="function">
    <text evidence="9 10">Cell wall formation. Catalyzes the addition of glutamate to the nucleotide precursor UDP-N-acetylmuramoyl-L-alanine (UMA).</text>
</comment>
<dbReference type="PROSITE" id="PS01011">
    <property type="entry name" value="FOLYLPOLYGLU_SYNT_1"/>
    <property type="match status" value="1"/>
</dbReference>
<evidence type="ECO:0000256" key="8">
    <source>
        <dbReference type="ARBA" id="ARBA00023306"/>
    </source>
</evidence>
<protein>
    <recommendedName>
        <fullName evidence="9 10">UDP-N-acetylmuramoylalanine--D-glutamate ligase</fullName>
        <ecNumber evidence="9 10">6.3.2.9</ecNumber>
    </recommendedName>
    <alternativeName>
        <fullName evidence="9">D-glutamic acid-adding enzyme</fullName>
    </alternativeName>
    <alternativeName>
        <fullName evidence="9">UDP-N-acetylmuramoyl-L-alanyl-D-glutamate synthetase</fullName>
    </alternativeName>
</protein>
<dbReference type="InterPro" id="IPR004101">
    <property type="entry name" value="Mur_ligase_C"/>
</dbReference>
<name>A0A938BTQ3_UNCW3</name>
<sequence length="486" mass="53177">MKRKGQVQGVGHCRVRATAQLPRLPEPPNPLSLRGTRVLVIGLGRSGRAVARFLLRSRARVVGFDENPEALASPAASSLKRAGMKVTRQPQAATVEWAVVSPGISDKHALVQALRRRSIPVVDELDLASRFVRGPIIAITGTNGKSTTTALIARMLEGFGKSVFCGGNLAPGQPLSAALLARPKDYYVVEVSSFQLERARWLKPKVAVILNITADHLNRHGTVRRYANCKLTVLDRQDQEDYAVLNHDDPLVYAARVRGGAEKHFFSMRHRDVDAYLADGSIWADGHKVQPAREVKLPGAHNIQNSLAAIAAVRLLGVGLPPIRRTLRTFAGLPHRMEHVRRLHGVDYFNSSMTTNPAAGAKSLEAVAGQRERLSSGGKRARRVILIAGGREKALPTAEYVRAMKRHATWVLLVGESSMRLARELSALGFRRFDVLADLPAALVAARAKAQAGDVVLFAPGFASFDQFRDFEARGEAFRKEVQRLD</sequence>
<keyword evidence="9 10" id="KW-0573">Peptidoglycan synthesis</keyword>
<keyword evidence="8 9" id="KW-0131">Cell cycle</keyword>
<evidence type="ECO:0000256" key="1">
    <source>
        <dbReference type="ARBA" id="ARBA00004496"/>
    </source>
</evidence>
<comment type="subcellular location">
    <subcellularLocation>
        <location evidence="1 9 10">Cytoplasm</location>
    </subcellularLocation>
</comment>
<dbReference type="GO" id="GO:0005737">
    <property type="term" value="C:cytoplasm"/>
    <property type="evidence" value="ECO:0007669"/>
    <property type="project" value="UniProtKB-SubCell"/>
</dbReference>
<dbReference type="Pfam" id="PF08245">
    <property type="entry name" value="Mur_ligase_M"/>
    <property type="match status" value="1"/>
</dbReference>
<dbReference type="GO" id="GO:0004326">
    <property type="term" value="F:tetrahydrofolylpolyglutamate synthase activity"/>
    <property type="evidence" value="ECO:0007669"/>
    <property type="project" value="InterPro"/>
</dbReference>
<dbReference type="Gene3D" id="3.40.50.720">
    <property type="entry name" value="NAD(P)-binding Rossmann-like Domain"/>
    <property type="match status" value="1"/>
</dbReference>
<evidence type="ECO:0000313" key="13">
    <source>
        <dbReference type="EMBL" id="MBM3332129.1"/>
    </source>
</evidence>
<gene>
    <name evidence="9 13" type="primary">murD</name>
    <name evidence="13" type="ORF">FJY68_09845</name>
</gene>
<comment type="similarity">
    <text evidence="9">Belongs to the MurCDEF family.</text>
</comment>
<evidence type="ECO:0000259" key="11">
    <source>
        <dbReference type="Pfam" id="PF02875"/>
    </source>
</evidence>
<comment type="pathway">
    <text evidence="2 9 10">Cell wall biogenesis; peptidoglycan biosynthesis.</text>
</comment>
<dbReference type="PANTHER" id="PTHR43692">
    <property type="entry name" value="UDP-N-ACETYLMURAMOYLALANINE--D-GLUTAMATE LIGASE"/>
    <property type="match status" value="1"/>
</dbReference>
<dbReference type="GO" id="GO:0009252">
    <property type="term" value="P:peptidoglycan biosynthetic process"/>
    <property type="evidence" value="ECO:0007669"/>
    <property type="project" value="UniProtKB-UniRule"/>
</dbReference>
<evidence type="ECO:0000259" key="12">
    <source>
        <dbReference type="Pfam" id="PF08245"/>
    </source>
</evidence>
<keyword evidence="6 9" id="KW-0547">Nucleotide-binding</keyword>
<dbReference type="GO" id="GO:0008764">
    <property type="term" value="F:UDP-N-acetylmuramoylalanine-D-glutamate ligase activity"/>
    <property type="evidence" value="ECO:0007669"/>
    <property type="project" value="UniProtKB-UniRule"/>
</dbReference>
<evidence type="ECO:0000256" key="9">
    <source>
        <dbReference type="HAMAP-Rule" id="MF_00639"/>
    </source>
</evidence>
<organism evidence="13 14">
    <name type="scientific">candidate division WOR-3 bacterium</name>
    <dbReference type="NCBI Taxonomy" id="2052148"/>
    <lineage>
        <taxon>Bacteria</taxon>
        <taxon>Bacteria division WOR-3</taxon>
    </lineage>
</organism>
<feature type="domain" description="Mur ligase C-terminal" evidence="11">
    <location>
        <begin position="335"/>
        <end position="460"/>
    </location>
</feature>
<evidence type="ECO:0000313" key="14">
    <source>
        <dbReference type="Proteomes" id="UP000779900"/>
    </source>
</evidence>
<dbReference type="HAMAP" id="MF_00639">
    <property type="entry name" value="MurD"/>
    <property type="match status" value="1"/>
</dbReference>
<dbReference type="Pfam" id="PF21799">
    <property type="entry name" value="MurD-like_N"/>
    <property type="match status" value="1"/>
</dbReference>
<comment type="caution">
    <text evidence="13">The sequence shown here is derived from an EMBL/GenBank/DDBJ whole genome shotgun (WGS) entry which is preliminary data.</text>
</comment>
<dbReference type="Gene3D" id="3.40.1190.10">
    <property type="entry name" value="Mur-like, catalytic domain"/>
    <property type="match status" value="1"/>
</dbReference>
<reference evidence="13" key="1">
    <citation type="submission" date="2019-03" db="EMBL/GenBank/DDBJ databases">
        <title>Lake Tanganyika Metagenome-Assembled Genomes (MAGs).</title>
        <authorList>
            <person name="Tran P."/>
        </authorList>
    </citation>
    <scope>NUCLEOTIDE SEQUENCE</scope>
    <source>
        <strain evidence="13">K_DeepCast_150m_m2_040</strain>
    </source>
</reference>
<keyword evidence="3 9" id="KW-0963">Cytoplasm</keyword>
<dbReference type="InterPro" id="IPR036615">
    <property type="entry name" value="Mur_ligase_C_dom_sf"/>
</dbReference>
<dbReference type="NCBIfam" id="TIGR01087">
    <property type="entry name" value="murD"/>
    <property type="match status" value="1"/>
</dbReference>
<evidence type="ECO:0000256" key="4">
    <source>
        <dbReference type="ARBA" id="ARBA00022598"/>
    </source>
</evidence>
<keyword evidence="9 10" id="KW-0133">Cell shape</keyword>
<feature type="domain" description="Mur ligase central" evidence="12">
    <location>
        <begin position="139"/>
        <end position="313"/>
    </location>
</feature>